<protein>
    <submittedName>
        <fullName evidence="2">Uu.00g046900.m01.CDS01</fullName>
    </submittedName>
</protein>
<keyword evidence="1" id="KW-0732">Signal</keyword>
<dbReference type="AlphaFoldDB" id="A0AAI8VC50"/>
<name>A0AAI8VC50_9PEZI</name>
<organism evidence="2 3">
    <name type="scientific">Anthostomella pinea</name>
    <dbReference type="NCBI Taxonomy" id="933095"/>
    <lineage>
        <taxon>Eukaryota</taxon>
        <taxon>Fungi</taxon>
        <taxon>Dikarya</taxon>
        <taxon>Ascomycota</taxon>
        <taxon>Pezizomycotina</taxon>
        <taxon>Sordariomycetes</taxon>
        <taxon>Xylariomycetidae</taxon>
        <taxon>Xylariales</taxon>
        <taxon>Xylariaceae</taxon>
        <taxon>Anthostomella</taxon>
    </lineage>
</organism>
<proteinExistence type="predicted"/>
<evidence type="ECO:0000313" key="3">
    <source>
        <dbReference type="Proteomes" id="UP001295740"/>
    </source>
</evidence>
<feature type="chain" id="PRO_5042506030" evidence="1">
    <location>
        <begin position="20"/>
        <end position="263"/>
    </location>
</feature>
<accession>A0AAI8VC50</accession>
<dbReference type="Proteomes" id="UP001295740">
    <property type="component" value="Unassembled WGS sequence"/>
</dbReference>
<dbReference type="EMBL" id="CAUWAG010000003">
    <property type="protein sequence ID" value="CAJ2501837.1"/>
    <property type="molecule type" value="Genomic_DNA"/>
</dbReference>
<feature type="signal peptide" evidence="1">
    <location>
        <begin position="1"/>
        <end position="19"/>
    </location>
</feature>
<sequence>MSVKALFVITTALASLASAIPVQRHRQTRQTAALPIVVIEGSTPDADGLALTQATESLYLYHSRLGQAGTSAIVVTEVAAADAFWHATLSNATGRYVAGKARIQVLVDPAVLNASSVGAWFAGAGTGWPNDFLESSPTHFLGFIGAGTSDPAALDENTEGWGKGPITYFKGKLEERPAFIPALEDFSEDGQFNLGLALKDGTTFAHSLTGFRDLPDGEGVEVFQGIWIPDNVPDYVVSGLQEHLTVETANWLRLAYRWVMTKA</sequence>
<keyword evidence="3" id="KW-1185">Reference proteome</keyword>
<evidence type="ECO:0000313" key="2">
    <source>
        <dbReference type="EMBL" id="CAJ2501837.1"/>
    </source>
</evidence>
<gene>
    <name evidence="2" type="ORF">KHLLAP_LOCUS2305</name>
</gene>
<evidence type="ECO:0000256" key="1">
    <source>
        <dbReference type="SAM" id="SignalP"/>
    </source>
</evidence>
<comment type="caution">
    <text evidence="2">The sequence shown here is derived from an EMBL/GenBank/DDBJ whole genome shotgun (WGS) entry which is preliminary data.</text>
</comment>
<reference evidence="2" key="1">
    <citation type="submission" date="2023-10" db="EMBL/GenBank/DDBJ databases">
        <authorList>
            <person name="Hackl T."/>
        </authorList>
    </citation>
    <scope>NUCLEOTIDE SEQUENCE</scope>
</reference>